<name>A0AAQ3QT44_9LILI</name>
<accession>A0AAQ3QT44</accession>
<feature type="compositionally biased region" description="Low complexity" evidence="1">
    <location>
        <begin position="12"/>
        <end position="27"/>
    </location>
</feature>
<organism evidence="2 3">
    <name type="scientific">Canna indica</name>
    <name type="common">Indian-shot</name>
    <dbReference type="NCBI Taxonomy" id="4628"/>
    <lineage>
        <taxon>Eukaryota</taxon>
        <taxon>Viridiplantae</taxon>
        <taxon>Streptophyta</taxon>
        <taxon>Embryophyta</taxon>
        <taxon>Tracheophyta</taxon>
        <taxon>Spermatophyta</taxon>
        <taxon>Magnoliopsida</taxon>
        <taxon>Liliopsida</taxon>
        <taxon>Zingiberales</taxon>
        <taxon>Cannaceae</taxon>
        <taxon>Canna</taxon>
    </lineage>
</organism>
<keyword evidence="3" id="KW-1185">Reference proteome</keyword>
<feature type="region of interest" description="Disordered" evidence="1">
    <location>
        <begin position="1"/>
        <end position="32"/>
    </location>
</feature>
<evidence type="ECO:0000256" key="1">
    <source>
        <dbReference type="SAM" id="MobiDB-lite"/>
    </source>
</evidence>
<proteinExistence type="predicted"/>
<reference evidence="2 3" key="1">
    <citation type="submission" date="2023-10" db="EMBL/GenBank/DDBJ databases">
        <title>Chromosome-scale genome assembly provides insights into flower coloration mechanisms of Canna indica.</title>
        <authorList>
            <person name="Li C."/>
        </authorList>
    </citation>
    <scope>NUCLEOTIDE SEQUENCE [LARGE SCALE GENOMIC DNA]</scope>
    <source>
        <tissue evidence="2">Flower</tissue>
    </source>
</reference>
<evidence type="ECO:0000313" key="3">
    <source>
        <dbReference type="Proteomes" id="UP001327560"/>
    </source>
</evidence>
<protein>
    <submittedName>
        <fullName evidence="2">Uncharacterized protein</fullName>
    </submittedName>
</protein>
<gene>
    <name evidence="2" type="ORF">Cni_G28437</name>
</gene>
<evidence type="ECO:0000313" key="2">
    <source>
        <dbReference type="EMBL" id="WOL19635.1"/>
    </source>
</evidence>
<dbReference type="EMBL" id="CP136898">
    <property type="protein sequence ID" value="WOL19635.1"/>
    <property type="molecule type" value="Genomic_DNA"/>
</dbReference>
<dbReference type="AlphaFoldDB" id="A0AAQ3QT44"/>
<sequence length="108" mass="11886">MAAAASYLPDVTGAAKSTTESKSSSTTNANGCTLVKEEDVGDVTYDTNELLWEEDTILVLVNMVYSHEIGREVTVEFTDSPSSSQKEVPRRIFAKDKVNLNYQFVNSE</sequence>
<dbReference type="Proteomes" id="UP001327560">
    <property type="component" value="Chromosome 9"/>
</dbReference>